<proteinExistence type="predicted"/>
<organism evidence="2 3">
    <name type="scientific">Rhizoctonia solani</name>
    <dbReference type="NCBI Taxonomy" id="456999"/>
    <lineage>
        <taxon>Eukaryota</taxon>
        <taxon>Fungi</taxon>
        <taxon>Dikarya</taxon>
        <taxon>Basidiomycota</taxon>
        <taxon>Agaricomycotina</taxon>
        <taxon>Agaricomycetes</taxon>
        <taxon>Cantharellales</taxon>
        <taxon>Ceratobasidiaceae</taxon>
        <taxon>Rhizoctonia</taxon>
    </lineage>
</organism>
<dbReference type="Gene3D" id="3.90.1200.10">
    <property type="match status" value="1"/>
</dbReference>
<accession>A0A8H2X5K3</accession>
<feature type="domain" description="Aminoglycoside phosphotransferase" evidence="1">
    <location>
        <begin position="44"/>
        <end position="272"/>
    </location>
</feature>
<evidence type="ECO:0000259" key="1">
    <source>
        <dbReference type="Pfam" id="PF01636"/>
    </source>
</evidence>
<dbReference type="AlphaFoldDB" id="A0A8H2X5K3"/>
<dbReference type="CDD" id="cd05154">
    <property type="entry name" value="ACAD10_11_N-like"/>
    <property type="match status" value="1"/>
</dbReference>
<dbReference type="InterPro" id="IPR052898">
    <property type="entry name" value="ACAD10-like"/>
</dbReference>
<evidence type="ECO:0000313" key="2">
    <source>
        <dbReference type="EMBL" id="CAE6418522.1"/>
    </source>
</evidence>
<dbReference type="InterPro" id="IPR011009">
    <property type="entry name" value="Kinase-like_dom_sf"/>
</dbReference>
<dbReference type="SUPFAM" id="SSF56112">
    <property type="entry name" value="Protein kinase-like (PK-like)"/>
    <property type="match status" value="1"/>
</dbReference>
<reference evidence="2" key="1">
    <citation type="submission" date="2021-01" db="EMBL/GenBank/DDBJ databases">
        <authorList>
            <person name="Kaushik A."/>
        </authorList>
    </citation>
    <scope>NUCLEOTIDE SEQUENCE</scope>
    <source>
        <strain evidence="2">AG3-T5</strain>
    </source>
</reference>
<dbReference type="InterPro" id="IPR002575">
    <property type="entry name" value="Aminoglycoside_PTrfase"/>
</dbReference>
<dbReference type="Pfam" id="PF01636">
    <property type="entry name" value="APH"/>
    <property type="match status" value="1"/>
</dbReference>
<protein>
    <recommendedName>
        <fullName evidence="1">Aminoglycoside phosphotransferase domain-containing protein</fullName>
    </recommendedName>
</protein>
<evidence type="ECO:0000313" key="3">
    <source>
        <dbReference type="Proteomes" id="UP000663841"/>
    </source>
</evidence>
<dbReference type="Gene3D" id="3.30.200.20">
    <property type="entry name" value="Phosphorylase Kinase, domain 1"/>
    <property type="match status" value="1"/>
</dbReference>
<gene>
    <name evidence="2" type="ORF">RDB_LOCUS38178</name>
</gene>
<dbReference type="InterPro" id="IPR041726">
    <property type="entry name" value="ACAD10_11_N"/>
</dbReference>
<name>A0A8H2X5K3_9AGAM</name>
<comment type="caution">
    <text evidence="2">The sequence shown here is derived from an EMBL/GenBank/DDBJ whole genome shotgun (WGS) entry which is preliminary data.</text>
</comment>
<dbReference type="EMBL" id="CAJMWW010000071">
    <property type="protein sequence ID" value="CAE6418522.1"/>
    <property type="molecule type" value="Genomic_DNA"/>
</dbReference>
<dbReference type="Proteomes" id="UP000663841">
    <property type="component" value="Unassembled WGS sequence"/>
</dbReference>
<dbReference type="PANTHER" id="PTHR47829">
    <property type="entry name" value="HYDROLASE, PUTATIVE (AFU_ORTHOLOGUE AFUA_1G12880)-RELATED"/>
    <property type="match status" value="1"/>
</dbReference>
<dbReference type="PANTHER" id="PTHR47829:SF1">
    <property type="entry name" value="HAD FAMILY PHOSPHATASE"/>
    <property type="match status" value="1"/>
</dbReference>
<sequence>MSGGKIGGEYGEIRASIDVQSLNKYLGQHAKEIRVPVEVKQFKSNPTYFLTDTSGTRFVMRKKPGGRLLSPTAHAVEREYKILRAIHTHNTRNKSSSPIPIPQPIILCEDSSVVGTPFYVMEFLDGRIFSDPRMLEIPKEDRKHCWLSAVKSLAALSSLVPSEVGLEDFGPRTPYFPRQIKSLSRVSQAQARAVDLETKQAVGPIPDYDEMIAWYQEHLPDESKTGLRIVHGDYKIDNLIFHPTEPRVIGILDWELCTLGSPLADLANLLMPYHVDPAEVPPPNAISGFKGQPPNAVPCSLEELERTFCDGFGIPYPITEMVYANSWMMFRLSIISQGIAARYAQRQASSADAKMQGDRFPMLGRMAKRLMLEGSSASPKAKL</sequence>